<evidence type="ECO:0000259" key="5">
    <source>
        <dbReference type="PROSITE" id="PS50931"/>
    </source>
</evidence>
<evidence type="ECO:0000256" key="3">
    <source>
        <dbReference type="ARBA" id="ARBA00023125"/>
    </source>
</evidence>
<reference evidence="6 7" key="1">
    <citation type="submission" date="2021-12" db="EMBL/GenBank/DDBJ databases">
        <title>Siccirubricoccus leaddurans sp. nov., a high concentration Zn2+ tolerance bacterium.</title>
        <authorList>
            <person name="Cao Y."/>
        </authorList>
    </citation>
    <scope>NUCLEOTIDE SEQUENCE [LARGE SCALE GENOMIC DNA]</scope>
    <source>
        <strain evidence="6 7">KC 17139</strain>
    </source>
</reference>
<organism evidence="6 7">
    <name type="scientific">Siccirubricoccus soli</name>
    <dbReference type="NCBI Taxonomy" id="2899147"/>
    <lineage>
        <taxon>Bacteria</taxon>
        <taxon>Pseudomonadati</taxon>
        <taxon>Pseudomonadota</taxon>
        <taxon>Alphaproteobacteria</taxon>
        <taxon>Acetobacterales</taxon>
        <taxon>Roseomonadaceae</taxon>
        <taxon>Siccirubricoccus</taxon>
    </lineage>
</organism>
<feature type="domain" description="HTH lysR-type" evidence="5">
    <location>
        <begin position="1"/>
        <end position="59"/>
    </location>
</feature>
<dbReference type="PROSITE" id="PS50931">
    <property type="entry name" value="HTH_LYSR"/>
    <property type="match status" value="1"/>
</dbReference>
<dbReference type="InterPro" id="IPR036388">
    <property type="entry name" value="WH-like_DNA-bd_sf"/>
</dbReference>
<evidence type="ECO:0000256" key="1">
    <source>
        <dbReference type="ARBA" id="ARBA00009437"/>
    </source>
</evidence>
<sequence>MDRLQQLMVFRRVVETGNITRAARDLNLSQPSVSRLVAELEQRLGVPLLLRSPRGLTVTDAGAAFHAEAVRIIDALDEAEASVRGAQSGLSGTVRITCISAFFDAAVMGWLSDFLLANPNLVVEAHLSPNVIDLVEQGIDLAIRFGELRHQSLIARKIGRLDFAFYASPGYLAKAGVPETPEALAGHSFCSLLIGGRPWEEVQLEGPGGESVTVNTPSRFRADNLISLIKATLDGFGISLLTPWAAIPHVDSGAIVPVLPGWRSEPHDVHVAWPSTRAMPRRVRAVLDVLVKKAAEDPRMRAR</sequence>
<dbReference type="Pfam" id="PF03466">
    <property type="entry name" value="LysR_substrate"/>
    <property type="match status" value="1"/>
</dbReference>
<dbReference type="PANTHER" id="PTHR30537">
    <property type="entry name" value="HTH-TYPE TRANSCRIPTIONAL REGULATOR"/>
    <property type="match status" value="1"/>
</dbReference>
<dbReference type="EMBL" id="JAFIRR010000023">
    <property type="protein sequence ID" value="MCO6415302.1"/>
    <property type="molecule type" value="Genomic_DNA"/>
</dbReference>
<gene>
    <name evidence="6" type="ORF">JYK14_03805</name>
</gene>
<keyword evidence="4" id="KW-0804">Transcription</keyword>
<dbReference type="Pfam" id="PF00126">
    <property type="entry name" value="HTH_1"/>
    <property type="match status" value="1"/>
</dbReference>
<evidence type="ECO:0000256" key="4">
    <source>
        <dbReference type="ARBA" id="ARBA00023163"/>
    </source>
</evidence>
<dbReference type="InterPro" id="IPR058163">
    <property type="entry name" value="LysR-type_TF_proteobact-type"/>
</dbReference>
<protein>
    <submittedName>
        <fullName evidence="6">LysR family transcriptional regulator</fullName>
    </submittedName>
</protein>
<comment type="caution">
    <text evidence="6">The sequence shown here is derived from an EMBL/GenBank/DDBJ whole genome shotgun (WGS) entry which is preliminary data.</text>
</comment>
<dbReference type="PRINTS" id="PR00039">
    <property type="entry name" value="HTHLYSR"/>
</dbReference>
<dbReference type="CDD" id="cd08422">
    <property type="entry name" value="PBP2_CrgA_like"/>
    <property type="match status" value="1"/>
</dbReference>
<dbReference type="Gene3D" id="1.10.10.10">
    <property type="entry name" value="Winged helix-like DNA-binding domain superfamily/Winged helix DNA-binding domain"/>
    <property type="match status" value="1"/>
</dbReference>
<keyword evidence="3" id="KW-0238">DNA-binding</keyword>
<dbReference type="InterPro" id="IPR036390">
    <property type="entry name" value="WH_DNA-bd_sf"/>
</dbReference>
<keyword evidence="2" id="KW-0805">Transcription regulation</keyword>
<dbReference type="SUPFAM" id="SSF53850">
    <property type="entry name" value="Periplasmic binding protein-like II"/>
    <property type="match status" value="1"/>
</dbReference>
<dbReference type="Gene3D" id="3.40.190.290">
    <property type="match status" value="1"/>
</dbReference>
<dbReference type="PANTHER" id="PTHR30537:SF5">
    <property type="entry name" value="HTH-TYPE TRANSCRIPTIONAL ACTIVATOR TTDR-RELATED"/>
    <property type="match status" value="1"/>
</dbReference>
<dbReference type="Proteomes" id="UP001523392">
    <property type="component" value="Unassembled WGS sequence"/>
</dbReference>
<evidence type="ECO:0000313" key="7">
    <source>
        <dbReference type="Proteomes" id="UP001523392"/>
    </source>
</evidence>
<evidence type="ECO:0000313" key="6">
    <source>
        <dbReference type="EMBL" id="MCO6415302.1"/>
    </source>
</evidence>
<evidence type="ECO:0000256" key="2">
    <source>
        <dbReference type="ARBA" id="ARBA00023015"/>
    </source>
</evidence>
<name>A0ABT1D097_9PROT</name>
<dbReference type="SUPFAM" id="SSF46785">
    <property type="entry name" value="Winged helix' DNA-binding domain"/>
    <property type="match status" value="1"/>
</dbReference>
<comment type="similarity">
    <text evidence="1">Belongs to the LysR transcriptional regulatory family.</text>
</comment>
<dbReference type="InterPro" id="IPR005119">
    <property type="entry name" value="LysR_subst-bd"/>
</dbReference>
<keyword evidence="7" id="KW-1185">Reference proteome</keyword>
<dbReference type="RefSeq" id="WP_252951899.1">
    <property type="nucleotide sequence ID" value="NZ_JAFIRR010000023.1"/>
</dbReference>
<accession>A0ABT1D097</accession>
<dbReference type="InterPro" id="IPR000847">
    <property type="entry name" value="LysR_HTH_N"/>
</dbReference>
<proteinExistence type="inferred from homology"/>